<dbReference type="PROSITE" id="PS50012">
    <property type="entry name" value="RCC1_3"/>
    <property type="match status" value="11"/>
</dbReference>
<dbReference type="EMBL" id="AP019400">
    <property type="protein sequence ID" value="BBI36678.1"/>
    <property type="molecule type" value="Genomic_DNA"/>
</dbReference>
<evidence type="ECO:0000313" key="3">
    <source>
        <dbReference type="Proteomes" id="UP000289856"/>
    </source>
</evidence>
<proteinExistence type="predicted"/>
<evidence type="ECO:0000259" key="1">
    <source>
        <dbReference type="PROSITE" id="PS51272"/>
    </source>
</evidence>
<reference evidence="2 3" key="1">
    <citation type="submission" date="2019-01" db="EMBL/GenBank/DDBJ databases">
        <title>Complete genome sequence of Cohnella hallensis HS21 isolated from Korean fir (Abies koreana) rhizospheric soil.</title>
        <authorList>
            <person name="Jiang L."/>
            <person name="Kang S.W."/>
            <person name="Kim S."/>
            <person name="Jung J."/>
            <person name="Kim C.Y."/>
            <person name="Kim D.H."/>
            <person name="Kim S.W."/>
            <person name="Lee J."/>
        </authorList>
    </citation>
    <scope>NUCLEOTIDE SEQUENCE [LARGE SCALE GENOMIC DNA]</scope>
    <source>
        <strain evidence="2 3">HS21</strain>
    </source>
</reference>
<protein>
    <recommendedName>
        <fullName evidence="1">SLH domain-containing protein</fullName>
    </recommendedName>
</protein>
<dbReference type="InterPro" id="IPR044048">
    <property type="entry name" value="Big_12"/>
</dbReference>
<dbReference type="PANTHER" id="PTHR45982">
    <property type="entry name" value="REGULATOR OF CHROMOSOME CONDENSATION"/>
    <property type="match status" value="1"/>
</dbReference>
<keyword evidence="3" id="KW-1185">Reference proteome</keyword>
<sequence length="1341" mass="139700">MLSFNWRRVVCLVLGLVLLFSTIVPFDIRSVYAAHKGVGSWEGVRVSAGEFHSLALKADGTVVAWGSNDDGQIKVPVGLKDVVSISAGWKHSMVLKSNGTVVAWGENIKGQVDVPVGLKDVVSISAGRQHSLALKTDGTVVAWGSNDDGQVSVPTGLKDVVSISAGRQHSLALKTDGTVVAWGSNNLNQLKIPVGLKNVVSISAGTYHSLALKSDGTVIAWGSNNDHQLEVPVDLKDVVSISAGDKHSLALKSDGTVIGWGANADGQLNMPVDLSGVMSISTGWNHSLALKSDGTVVAWGDIRKGKTIVPASLASPIKGKQIAAGFAYSLALKSDGTVAAWGIDGDGQAVMVPDGLKDVVSIAAGTYHSMALKSDGTVVAWGKDFGGQITVPVGLTGVVAIAVGDYHSLALKSDGTVVAWGNNTDDQLSVPSGLKDVVSISAGRHHSMALKSDGTVVAWGKNADGQVSVPDGLKDIVAIAAGATYSLALKSDGTVVAWGSNYHGQRSVPAGLNGVVSITAGWYHSLALKSDGTIVGWGLNDSGQLNVPGNAKLSGLTLQEGNFTEPFNPSVTSYTYYYNGHSLSSVKVTPTLASTNQTVMYVNNELLSNGSTKTINIAGAIKDTVIPVRVEPYLLPGQTYTITLAIDSTPPNVQFGTNGRVVAAKTAASNVTVSDTQSGVDAASLQYVWTQSTAVPTSGWLTFSDLDTLRQTSGNGNWYLHIRATDKVGNVANVVSKPFLLDQTSPPTVTISSSASGTVNAAFQATITFSEGVNGFTSDDLVVVNGTASNFVSVNPATYTATITPITNGQAVTVVVGAAAAADATGIFNTASNTLSLLYDKTKPVVNFGGFINHQQFATPPTEVSVSVSEAVYWIAGGAQLTAANALPLISMKKDGVGFSAYTPIYDEPSQTFTLSFNGTLDDGVYEVDVAGNVVKNANQNTLDVANASFIVAVPVVASISASSVSLPSAGGIATATITGANLTGQSLKVYVDGVEAATATVSSDTSAVATVTLPYNTAQTVKNHIFTVYLNGVEVTGQASTVTVSAEPPSTVAISSDAELVKLNVSTSSKELGLSPAFTPKTTDYKVETDAEQVELQLGPAHSKAIIKLRGKRIGETTTVPLTVGTNVLVITVQAEDGTIKTYTVTIHRNAGTNNNVPKACTFTDVQSHWAEAEICEAAELGIVVGVNADTFMPNGYVTRTEFAIMLLRALRIDIINEASDLPFSDKSSIPEWARLATQTAVAKGILDGYSEGTLRPMQTVKRTEIAAMVSKALKWKADGTKSLAFSDESSIPAWARAYVKAACERGILVGRACNQFVPDGVTTRAEATVVLLRLWKVLQ</sequence>
<dbReference type="PRINTS" id="PR00633">
    <property type="entry name" value="RCCNDNSATION"/>
</dbReference>
<dbReference type="InterPro" id="IPR025883">
    <property type="entry name" value="Cadherin-like_domain"/>
</dbReference>
<dbReference type="GO" id="GO:0005085">
    <property type="term" value="F:guanyl-nucleotide exchange factor activity"/>
    <property type="evidence" value="ECO:0007669"/>
    <property type="project" value="TreeGrafter"/>
</dbReference>
<dbReference type="Proteomes" id="UP000289856">
    <property type="component" value="Chromosome"/>
</dbReference>
<dbReference type="KEGG" id="cohn:KCTCHS21_60770"/>
<evidence type="ECO:0000313" key="2">
    <source>
        <dbReference type="EMBL" id="BBI36678.1"/>
    </source>
</evidence>
<accession>A0A3T1DFC9</accession>
<organism evidence="2 3">
    <name type="scientific">Cohnella abietis</name>
    <dbReference type="NCBI Taxonomy" id="2507935"/>
    <lineage>
        <taxon>Bacteria</taxon>
        <taxon>Bacillati</taxon>
        <taxon>Bacillota</taxon>
        <taxon>Bacilli</taxon>
        <taxon>Bacillales</taxon>
        <taxon>Paenibacillaceae</taxon>
        <taxon>Cohnella</taxon>
    </lineage>
</organism>
<dbReference type="InterPro" id="IPR001119">
    <property type="entry name" value="SLH_dom"/>
</dbReference>
<dbReference type="Pfam" id="PF19078">
    <property type="entry name" value="Big_12"/>
    <property type="match status" value="1"/>
</dbReference>
<dbReference type="RefSeq" id="WP_130616161.1">
    <property type="nucleotide sequence ID" value="NZ_AP019400.1"/>
</dbReference>
<dbReference type="Gene3D" id="2.130.10.30">
    <property type="entry name" value="Regulator of chromosome condensation 1/beta-lactamase-inhibitor protein II"/>
    <property type="match status" value="3"/>
</dbReference>
<feature type="domain" description="SLH" evidence="1">
    <location>
        <begin position="1284"/>
        <end position="1341"/>
    </location>
</feature>
<dbReference type="GO" id="GO:0005737">
    <property type="term" value="C:cytoplasm"/>
    <property type="evidence" value="ECO:0007669"/>
    <property type="project" value="TreeGrafter"/>
</dbReference>
<feature type="domain" description="SLH" evidence="1">
    <location>
        <begin position="1159"/>
        <end position="1222"/>
    </location>
</feature>
<dbReference type="OrthoDB" id="27389at2"/>
<dbReference type="SUPFAM" id="SSF50985">
    <property type="entry name" value="RCC1/BLIP-II"/>
    <property type="match status" value="2"/>
</dbReference>
<dbReference type="PROSITE" id="PS51272">
    <property type="entry name" value="SLH"/>
    <property type="match status" value="3"/>
</dbReference>
<dbReference type="InterPro" id="IPR051553">
    <property type="entry name" value="Ran_GTPase-activating"/>
</dbReference>
<dbReference type="InterPro" id="IPR000408">
    <property type="entry name" value="Reg_chr_condens"/>
</dbReference>
<dbReference type="Pfam" id="PF00395">
    <property type="entry name" value="SLH"/>
    <property type="match status" value="3"/>
</dbReference>
<dbReference type="PROSITE" id="PS00626">
    <property type="entry name" value="RCC1_2"/>
    <property type="match status" value="10"/>
</dbReference>
<name>A0A3T1DFC9_9BACL</name>
<dbReference type="Pfam" id="PF13540">
    <property type="entry name" value="RCC1_2"/>
    <property type="match status" value="13"/>
</dbReference>
<dbReference type="Pfam" id="PF12733">
    <property type="entry name" value="Cadherin-like"/>
    <property type="match status" value="1"/>
</dbReference>
<feature type="domain" description="SLH" evidence="1">
    <location>
        <begin position="1225"/>
        <end position="1283"/>
    </location>
</feature>
<dbReference type="InterPro" id="IPR009091">
    <property type="entry name" value="RCC1/BLIP-II"/>
</dbReference>
<gene>
    <name evidence="2" type="ORF">KCTCHS21_60770</name>
</gene>
<dbReference type="PANTHER" id="PTHR45982:SF1">
    <property type="entry name" value="REGULATOR OF CHROMOSOME CONDENSATION"/>
    <property type="match status" value="1"/>
</dbReference>